<protein>
    <submittedName>
        <fullName evidence="4">Uncharacterized protein</fullName>
    </submittedName>
</protein>
<comment type="similarity">
    <text evidence="1">Belongs to the short-chain dehydrogenases/reductases (SDR) family.</text>
</comment>
<dbReference type="CDD" id="cd05233">
    <property type="entry name" value="SDR_c"/>
    <property type="match status" value="1"/>
</dbReference>
<keyword evidence="5" id="KW-1185">Reference proteome</keyword>
<evidence type="ECO:0000313" key="5">
    <source>
        <dbReference type="Proteomes" id="UP001140453"/>
    </source>
</evidence>
<evidence type="ECO:0000256" key="3">
    <source>
        <dbReference type="ARBA" id="ARBA00023002"/>
    </source>
</evidence>
<dbReference type="PRINTS" id="PR00080">
    <property type="entry name" value="SDRFAMILY"/>
</dbReference>
<dbReference type="GO" id="GO:0016491">
    <property type="term" value="F:oxidoreductase activity"/>
    <property type="evidence" value="ECO:0007669"/>
    <property type="project" value="UniProtKB-KW"/>
</dbReference>
<dbReference type="InterPro" id="IPR002347">
    <property type="entry name" value="SDR_fam"/>
</dbReference>
<proteinExistence type="inferred from homology"/>
<dbReference type="InterPro" id="IPR020904">
    <property type="entry name" value="Sc_DH/Rdtase_CS"/>
</dbReference>
<keyword evidence="2" id="KW-0521">NADP</keyword>
<dbReference type="PANTHER" id="PTHR24321">
    <property type="entry name" value="DEHYDROGENASES, SHORT CHAIN"/>
    <property type="match status" value="1"/>
</dbReference>
<reference evidence="4" key="1">
    <citation type="submission" date="2022-10" db="EMBL/GenBank/DDBJ databases">
        <title>Tapping the CABI collections for fungal endophytes: first genome assemblies for Collariella, Neodidymelliopsis, Ascochyta clinopodiicola, Didymella pomorum, Didymosphaeria variabile, Neocosmospora piperis and Neocucurbitaria cava.</title>
        <authorList>
            <person name="Hill R."/>
        </authorList>
    </citation>
    <scope>NUCLEOTIDE SEQUENCE</scope>
    <source>
        <strain evidence="4">IMI 355082</strain>
    </source>
</reference>
<organism evidence="4 5">
    <name type="scientific">Gnomoniopsis smithogilvyi</name>
    <dbReference type="NCBI Taxonomy" id="1191159"/>
    <lineage>
        <taxon>Eukaryota</taxon>
        <taxon>Fungi</taxon>
        <taxon>Dikarya</taxon>
        <taxon>Ascomycota</taxon>
        <taxon>Pezizomycotina</taxon>
        <taxon>Sordariomycetes</taxon>
        <taxon>Sordariomycetidae</taxon>
        <taxon>Diaporthales</taxon>
        <taxon>Gnomoniaceae</taxon>
        <taxon>Gnomoniopsis</taxon>
    </lineage>
</organism>
<evidence type="ECO:0000313" key="4">
    <source>
        <dbReference type="EMBL" id="KAJ4394905.1"/>
    </source>
</evidence>
<comment type="caution">
    <text evidence="4">The sequence shown here is derived from an EMBL/GenBank/DDBJ whole genome shotgun (WGS) entry which is preliminary data.</text>
</comment>
<dbReference type="Proteomes" id="UP001140453">
    <property type="component" value="Unassembled WGS sequence"/>
</dbReference>
<dbReference type="OrthoDB" id="5840532at2759"/>
<accession>A0A9W8YXY4</accession>
<dbReference type="EMBL" id="JAPEVB010000002">
    <property type="protein sequence ID" value="KAJ4394905.1"/>
    <property type="molecule type" value="Genomic_DNA"/>
</dbReference>
<name>A0A9W8YXY4_9PEZI</name>
<dbReference type="PROSITE" id="PS00061">
    <property type="entry name" value="ADH_SHORT"/>
    <property type="match status" value="1"/>
</dbReference>
<evidence type="ECO:0000256" key="1">
    <source>
        <dbReference type="ARBA" id="ARBA00006484"/>
    </source>
</evidence>
<dbReference type="PRINTS" id="PR00081">
    <property type="entry name" value="GDHRDH"/>
</dbReference>
<dbReference type="PANTHER" id="PTHR24321:SF12">
    <property type="entry name" value="SHORT-CHAIN DEHYDROGENASE_REDUCTASE FAMILY, PUTATIVE (AFU_ORTHOLOGUE AFUA_5G14340)-RELATED"/>
    <property type="match status" value="1"/>
</dbReference>
<keyword evidence="3" id="KW-0560">Oxidoreductase</keyword>
<gene>
    <name evidence="4" type="ORF">N0V93_004125</name>
</gene>
<evidence type="ECO:0000256" key="2">
    <source>
        <dbReference type="ARBA" id="ARBA00022857"/>
    </source>
</evidence>
<dbReference type="Pfam" id="PF13561">
    <property type="entry name" value="adh_short_C2"/>
    <property type="match status" value="1"/>
</dbReference>
<dbReference type="SUPFAM" id="SSF51735">
    <property type="entry name" value="NAD(P)-binding Rossmann-fold domains"/>
    <property type="match status" value="1"/>
</dbReference>
<sequence>MKSHILSSQAASGIGRETALAFAEAGAKGVIFADINLDGAQKAADESKQGARHVEYCALAIQLDIANDASVQSLVAAAVNEFGRIDYAVNSAGVDLEKYQSFTPALDIDVFDKSISINVRGAALFVRSLIGVMSKQEPPTYTGRYGTRTLGRGSIVLLGSLNSLVPAPGMFAYTTGKHAILGIMKSAAVDALALQSGIRVNAVCPGFVDTPMAQECIKVNPVVGQAIAGISPLKRAAFPDEVADYIVFLSSPSASFINGTALPIDSGLSLPAPPPSLLGE</sequence>
<dbReference type="Gene3D" id="3.40.50.720">
    <property type="entry name" value="NAD(P)-binding Rossmann-like Domain"/>
    <property type="match status" value="1"/>
</dbReference>
<dbReference type="FunFam" id="3.40.50.720:FF:000084">
    <property type="entry name" value="Short-chain dehydrogenase reductase"/>
    <property type="match status" value="1"/>
</dbReference>
<dbReference type="InterPro" id="IPR036291">
    <property type="entry name" value="NAD(P)-bd_dom_sf"/>
</dbReference>
<dbReference type="AlphaFoldDB" id="A0A9W8YXY4"/>